<dbReference type="Pfam" id="PF13411">
    <property type="entry name" value="MerR_1"/>
    <property type="match status" value="1"/>
</dbReference>
<reference evidence="7 8" key="1">
    <citation type="submission" date="2008-12" db="EMBL/GenBank/DDBJ databases">
        <authorList>
            <person name="Fulton L."/>
            <person name="Clifton S."/>
            <person name="Fulton B."/>
            <person name="Xu J."/>
            <person name="Minx P."/>
            <person name="Pepin K.H."/>
            <person name="Johnson M."/>
            <person name="Bhonagiri V."/>
            <person name="Nash W.E."/>
            <person name="Mardis E.R."/>
            <person name="Wilson R.K."/>
        </authorList>
    </citation>
    <scope>NUCLEOTIDE SEQUENCE [LARGE SCALE GENOMIC DNA]</scope>
    <source>
        <strain evidence="7 8">DSM 12042</strain>
    </source>
</reference>
<dbReference type="eggNOG" id="COG0789">
    <property type="taxonomic scope" value="Bacteria"/>
</dbReference>
<dbReference type="RefSeq" id="WP_006057304.1">
    <property type="nucleotide sequence ID" value="NZ_GG657551.1"/>
</dbReference>
<evidence type="ECO:0000256" key="3">
    <source>
        <dbReference type="ARBA" id="ARBA00023125"/>
    </source>
</evidence>
<evidence type="ECO:0000256" key="2">
    <source>
        <dbReference type="ARBA" id="ARBA00023015"/>
    </source>
</evidence>
<dbReference type="OrthoDB" id="9811174at2"/>
<sequence length="266" mass="31356">MEHKTGTFAELWGLSPEGLKFYIKKGLLDPAILGKYRVYSYKEASILHRLLYFRAYGFSLEEARELCFTDDLSGIREKLRNKTDVIQEEMKRRQRLLDQLQEDLQDLNHIERQLGEISVMKMPRVCVVENSLEENRKDVELFSDWTRYLPFAKTNYLINLSPYESNPVQWGMTVPLAMYEELSQEIGKNEIRILGGVPCLHAYLKDHDEKGVDPRILEPLLTYAQRHNYQLKGYALINFTFILQSKMEAEKTRYLECFLPIQEEME</sequence>
<dbReference type="SMART" id="SM00422">
    <property type="entry name" value="HTH_MERR"/>
    <property type="match status" value="1"/>
</dbReference>
<dbReference type="Proteomes" id="UP000005950">
    <property type="component" value="Unassembled WGS sequence"/>
</dbReference>
<proteinExistence type="predicted"/>
<evidence type="ECO:0000313" key="8">
    <source>
        <dbReference type="Proteomes" id="UP000005950"/>
    </source>
</evidence>
<dbReference type="PANTHER" id="PTHR30204">
    <property type="entry name" value="REDOX-CYCLING DRUG-SENSING TRANSCRIPTIONAL ACTIVATOR SOXR"/>
    <property type="match status" value="1"/>
</dbReference>
<dbReference type="InterPro" id="IPR009061">
    <property type="entry name" value="DNA-bd_dom_put_sf"/>
</dbReference>
<feature type="coiled-coil region" evidence="5">
    <location>
        <begin position="83"/>
        <end position="117"/>
    </location>
</feature>
<dbReference type="EMBL" id="ACCF01000004">
    <property type="protein sequence ID" value="EEF69754.1"/>
    <property type="molecule type" value="Genomic_DNA"/>
</dbReference>
<dbReference type="InterPro" id="IPR047057">
    <property type="entry name" value="MerR_fam"/>
</dbReference>
<keyword evidence="5" id="KW-0175">Coiled coil</keyword>
<dbReference type="STRING" id="545696.HOLDEFILI_00087"/>
<evidence type="ECO:0000256" key="1">
    <source>
        <dbReference type="ARBA" id="ARBA00022491"/>
    </source>
</evidence>
<organism evidence="7 8">
    <name type="scientific">Holdemania filiformis DSM 12042</name>
    <dbReference type="NCBI Taxonomy" id="545696"/>
    <lineage>
        <taxon>Bacteria</taxon>
        <taxon>Bacillati</taxon>
        <taxon>Bacillota</taxon>
        <taxon>Erysipelotrichia</taxon>
        <taxon>Erysipelotrichales</taxon>
        <taxon>Erysipelotrichaceae</taxon>
        <taxon>Holdemania</taxon>
    </lineage>
</organism>
<protein>
    <submittedName>
        <fullName evidence="7">Transcriptional regulator, MerR family</fullName>
    </submittedName>
</protein>
<keyword evidence="1" id="KW-0678">Repressor</keyword>
<evidence type="ECO:0000259" key="6">
    <source>
        <dbReference type="PROSITE" id="PS50937"/>
    </source>
</evidence>
<name>B9Y2R2_9FIRM</name>
<keyword evidence="3" id="KW-0238">DNA-binding</keyword>
<dbReference type="AlphaFoldDB" id="B9Y2R2"/>
<dbReference type="SUPFAM" id="SSF46955">
    <property type="entry name" value="Putative DNA-binding domain"/>
    <property type="match status" value="1"/>
</dbReference>
<dbReference type="PROSITE" id="PS50937">
    <property type="entry name" value="HTH_MERR_2"/>
    <property type="match status" value="1"/>
</dbReference>
<evidence type="ECO:0000256" key="5">
    <source>
        <dbReference type="SAM" id="Coils"/>
    </source>
</evidence>
<dbReference type="Gene3D" id="1.10.1660.10">
    <property type="match status" value="1"/>
</dbReference>
<keyword evidence="4" id="KW-0804">Transcription</keyword>
<reference evidence="7 8" key="2">
    <citation type="submission" date="2009-02" db="EMBL/GenBank/DDBJ databases">
        <title>Draft genome sequence of Holdemania filiformis DSM 12042.</title>
        <authorList>
            <person name="Sudarsanam P."/>
            <person name="Ley R."/>
            <person name="Guruge J."/>
            <person name="Turnbaugh P.J."/>
            <person name="Mahowald M."/>
            <person name="Liep D."/>
            <person name="Gordon J."/>
        </authorList>
    </citation>
    <scope>NUCLEOTIDE SEQUENCE [LARGE SCALE GENOMIC DNA]</scope>
    <source>
        <strain evidence="7 8">DSM 12042</strain>
    </source>
</reference>
<dbReference type="HOGENOM" id="CLU_1044981_0_0_9"/>
<evidence type="ECO:0000313" key="7">
    <source>
        <dbReference type="EMBL" id="EEF69754.1"/>
    </source>
</evidence>
<dbReference type="InterPro" id="IPR000551">
    <property type="entry name" value="MerR-type_HTH_dom"/>
</dbReference>
<dbReference type="GO" id="GO:0003700">
    <property type="term" value="F:DNA-binding transcription factor activity"/>
    <property type="evidence" value="ECO:0007669"/>
    <property type="project" value="InterPro"/>
</dbReference>
<gene>
    <name evidence="7" type="ORF">HOLDEFILI_00087</name>
</gene>
<dbReference type="PANTHER" id="PTHR30204:SF69">
    <property type="entry name" value="MERR-FAMILY TRANSCRIPTIONAL REGULATOR"/>
    <property type="match status" value="1"/>
</dbReference>
<dbReference type="GO" id="GO:0003677">
    <property type="term" value="F:DNA binding"/>
    <property type="evidence" value="ECO:0007669"/>
    <property type="project" value="UniProtKB-KW"/>
</dbReference>
<keyword evidence="2" id="KW-0805">Transcription regulation</keyword>
<feature type="domain" description="HTH merR-type" evidence="6">
    <location>
        <begin position="1"/>
        <end position="69"/>
    </location>
</feature>
<comment type="caution">
    <text evidence="7">The sequence shown here is derived from an EMBL/GenBank/DDBJ whole genome shotgun (WGS) entry which is preliminary data.</text>
</comment>
<accession>B9Y2R2</accession>
<evidence type="ECO:0000256" key="4">
    <source>
        <dbReference type="ARBA" id="ARBA00023163"/>
    </source>
</evidence>